<dbReference type="InterPro" id="IPR004498">
    <property type="entry name" value="Ribosomal_PrmA_MeTrfase"/>
</dbReference>
<evidence type="ECO:0000256" key="1">
    <source>
        <dbReference type="ARBA" id="ARBA00009741"/>
    </source>
</evidence>
<name>A0ABX9A1X1_9SPHN</name>
<keyword evidence="9" id="KW-1185">Reference proteome</keyword>
<keyword evidence="8" id="KW-0413">Isomerase</keyword>
<evidence type="ECO:0000256" key="4">
    <source>
        <dbReference type="ARBA" id="ARBA00022679"/>
    </source>
</evidence>
<dbReference type="EC" id="2.1.1.-" evidence="6"/>
<evidence type="ECO:0000256" key="3">
    <source>
        <dbReference type="ARBA" id="ARBA00022603"/>
    </source>
</evidence>
<keyword evidence="8" id="KW-0689">Ribosomal protein</keyword>
<comment type="similarity">
    <text evidence="1 6">Belongs to the methyltransferase superfamily. PrmA family.</text>
</comment>
<accession>A0ABX9A1X1</accession>
<dbReference type="Gene3D" id="3.40.50.150">
    <property type="entry name" value="Vaccinia Virus protein VP39"/>
    <property type="match status" value="1"/>
</dbReference>
<evidence type="ECO:0000313" key="9">
    <source>
        <dbReference type="Proteomes" id="UP000824321"/>
    </source>
</evidence>
<sequence length="322" mass="34865">MPALRRRPDQASRRTPCEGSGTVSAWKLSGEADKKTVQAALLAHEDAWDFPDELVVSGREIAEDKPDDWILEVWLDHKPTAADKRAVSSLFAGKAPAFSTEKLPEEDWVTLSQLGVDPIRAGRFHVRTPEHPADDTRVDFVIPASQAFGTGQHETTAACLSMLDLMKREGLVVRNHADIGTGTGLLAFAAMHLWPDAKATASDIDHVCAGVVEDNCKLNGIAMGAGSGELTMVIAPGTDDALIQARAPYDLLIANILAGPLVELAPDFADVTSPGGSLLLAGLLQTQEAEVRTAYRKQGFRLARRVTNGDWSILWMRKSRIR</sequence>
<feature type="binding site" evidence="6">
    <location>
        <position position="203"/>
    </location>
    <ligand>
        <name>S-adenosyl-L-methionine</name>
        <dbReference type="ChEBI" id="CHEBI:59789"/>
    </ligand>
</feature>
<dbReference type="InterPro" id="IPR050078">
    <property type="entry name" value="Ribosomal_L11_MeTrfase_PrmA"/>
</dbReference>
<feature type="compositionally biased region" description="Basic and acidic residues" evidence="7">
    <location>
        <begin position="1"/>
        <end position="16"/>
    </location>
</feature>
<keyword evidence="3 6" id="KW-0489">Methyltransferase</keyword>
<evidence type="ECO:0000256" key="5">
    <source>
        <dbReference type="ARBA" id="ARBA00022691"/>
    </source>
</evidence>
<dbReference type="GO" id="GO:0016853">
    <property type="term" value="F:isomerase activity"/>
    <property type="evidence" value="ECO:0007669"/>
    <property type="project" value="UniProtKB-KW"/>
</dbReference>
<dbReference type="Proteomes" id="UP000824321">
    <property type="component" value="Chromosome"/>
</dbReference>
<dbReference type="GO" id="GO:0005840">
    <property type="term" value="C:ribosome"/>
    <property type="evidence" value="ECO:0007669"/>
    <property type="project" value="UniProtKB-KW"/>
</dbReference>
<evidence type="ECO:0000256" key="2">
    <source>
        <dbReference type="ARBA" id="ARBA00022490"/>
    </source>
</evidence>
<comment type="catalytic activity">
    <reaction evidence="6">
        <text>L-lysyl-[protein] + 3 S-adenosyl-L-methionine = N(6),N(6),N(6)-trimethyl-L-lysyl-[protein] + 3 S-adenosyl-L-homocysteine + 3 H(+)</text>
        <dbReference type="Rhea" id="RHEA:54192"/>
        <dbReference type="Rhea" id="RHEA-COMP:9752"/>
        <dbReference type="Rhea" id="RHEA-COMP:13826"/>
        <dbReference type="ChEBI" id="CHEBI:15378"/>
        <dbReference type="ChEBI" id="CHEBI:29969"/>
        <dbReference type="ChEBI" id="CHEBI:57856"/>
        <dbReference type="ChEBI" id="CHEBI:59789"/>
        <dbReference type="ChEBI" id="CHEBI:61961"/>
    </reaction>
</comment>
<evidence type="ECO:0000256" key="7">
    <source>
        <dbReference type="SAM" id="MobiDB-lite"/>
    </source>
</evidence>
<dbReference type="SUPFAM" id="SSF53335">
    <property type="entry name" value="S-adenosyl-L-methionine-dependent methyltransferases"/>
    <property type="match status" value="1"/>
</dbReference>
<dbReference type="PANTHER" id="PTHR43648">
    <property type="entry name" value="ELECTRON TRANSFER FLAVOPROTEIN BETA SUBUNIT LYSINE METHYLTRANSFERASE"/>
    <property type="match status" value="1"/>
</dbReference>
<dbReference type="GO" id="GO:0032259">
    <property type="term" value="P:methylation"/>
    <property type="evidence" value="ECO:0007669"/>
    <property type="project" value="UniProtKB-KW"/>
</dbReference>
<proteinExistence type="inferred from homology"/>
<feature type="binding site" evidence="6">
    <location>
        <position position="255"/>
    </location>
    <ligand>
        <name>S-adenosyl-L-methionine</name>
        <dbReference type="ChEBI" id="CHEBI:59789"/>
    </ligand>
</feature>
<dbReference type="GO" id="GO:0008168">
    <property type="term" value="F:methyltransferase activity"/>
    <property type="evidence" value="ECO:0007669"/>
    <property type="project" value="UniProtKB-KW"/>
</dbReference>
<gene>
    <name evidence="6" type="primary">prmA</name>
    <name evidence="8" type="ORF">K3136_00650</name>
</gene>
<dbReference type="Pfam" id="PF06325">
    <property type="entry name" value="PrmA"/>
    <property type="match status" value="1"/>
</dbReference>
<feature type="region of interest" description="Disordered" evidence="7">
    <location>
        <begin position="1"/>
        <end position="22"/>
    </location>
</feature>
<comment type="function">
    <text evidence="6">Methylates ribosomal protein L11.</text>
</comment>
<evidence type="ECO:0000256" key="6">
    <source>
        <dbReference type="HAMAP-Rule" id="MF_00735"/>
    </source>
</evidence>
<dbReference type="InterPro" id="IPR029063">
    <property type="entry name" value="SAM-dependent_MTases_sf"/>
</dbReference>
<keyword evidence="8" id="KW-0687">Ribonucleoprotein</keyword>
<keyword evidence="4 6" id="KW-0808">Transferase</keyword>
<dbReference type="HAMAP" id="MF_00735">
    <property type="entry name" value="Methyltr_PrmA"/>
    <property type="match status" value="1"/>
</dbReference>
<comment type="subcellular location">
    <subcellularLocation>
        <location evidence="6">Cytoplasm</location>
    </subcellularLocation>
</comment>
<feature type="binding site" evidence="6">
    <location>
        <position position="180"/>
    </location>
    <ligand>
        <name>S-adenosyl-L-methionine</name>
        <dbReference type="ChEBI" id="CHEBI:59789"/>
    </ligand>
</feature>
<dbReference type="EMBL" id="CP081294">
    <property type="protein sequence ID" value="QZD95271.1"/>
    <property type="molecule type" value="Genomic_DNA"/>
</dbReference>
<keyword evidence="5 6" id="KW-0949">S-adenosyl-L-methionine</keyword>
<evidence type="ECO:0000313" key="8">
    <source>
        <dbReference type="EMBL" id="QZD95271.1"/>
    </source>
</evidence>
<protein>
    <recommendedName>
        <fullName evidence="6">Ribosomal protein L11 methyltransferase</fullName>
        <shortName evidence="6">L11 Mtase</shortName>
        <ecNumber evidence="6">2.1.1.-</ecNumber>
    </recommendedName>
</protein>
<dbReference type="PANTHER" id="PTHR43648:SF1">
    <property type="entry name" value="ELECTRON TRANSFER FLAVOPROTEIN BETA SUBUNIT LYSINE METHYLTRANSFERASE"/>
    <property type="match status" value="1"/>
</dbReference>
<reference evidence="8 9" key="1">
    <citation type="submission" date="2021-08" db="EMBL/GenBank/DDBJ databases">
        <title>Comparative Genomics Analysis of the Genus Qipengyuania Reveals Extensive Genetic Diversity and Metabolic Versatility, Including the Description of Fifteen Novel Species.</title>
        <authorList>
            <person name="Liu Y."/>
        </authorList>
    </citation>
    <scope>NUCLEOTIDE SEQUENCE [LARGE SCALE GENOMIC DNA]</scope>
    <source>
        <strain evidence="8 9">1NDH1</strain>
    </source>
</reference>
<organism evidence="8 9">
    <name type="scientific">Qipengyuania gelatinilytica</name>
    <dbReference type="NCBI Taxonomy" id="2867231"/>
    <lineage>
        <taxon>Bacteria</taxon>
        <taxon>Pseudomonadati</taxon>
        <taxon>Pseudomonadota</taxon>
        <taxon>Alphaproteobacteria</taxon>
        <taxon>Sphingomonadales</taxon>
        <taxon>Erythrobacteraceae</taxon>
        <taxon>Qipengyuania</taxon>
    </lineage>
</organism>
<keyword evidence="2 6" id="KW-0963">Cytoplasm</keyword>
<feature type="binding site" evidence="6">
    <location>
        <position position="156"/>
    </location>
    <ligand>
        <name>S-adenosyl-L-methionine</name>
        <dbReference type="ChEBI" id="CHEBI:59789"/>
    </ligand>
</feature>